<feature type="region of interest" description="Disordered" evidence="1">
    <location>
        <begin position="43"/>
        <end position="114"/>
    </location>
</feature>
<accession>A0A2G8RVZ6</accession>
<feature type="compositionally biased region" description="Basic and acidic residues" evidence="1">
    <location>
        <begin position="93"/>
        <end position="105"/>
    </location>
</feature>
<evidence type="ECO:0000256" key="1">
    <source>
        <dbReference type="SAM" id="MobiDB-lite"/>
    </source>
</evidence>
<dbReference type="EMBL" id="AYKW01000045">
    <property type="protein sequence ID" value="PIL25696.1"/>
    <property type="molecule type" value="Genomic_DNA"/>
</dbReference>
<dbReference type="AlphaFoldDB" id="A0A2G8RVZ6"/>
<comment type="caution">
    <text evidence="2">The sequence shown here is derived from an EMBL/GenBank/DDBJ whole genome shotgun (WGS) entry which is preliminary data.</text>
</comment>
<protein>
    <submittedName>
        <fullName evidence="2">Uncharacterized protein</fullName>
    </submittedName>
</protein>
<keyword evidence="3" id="KW-1185">Reference proteome</keyword>
<sequence length="114" mass="12884">MKTEKSSAPSVTFSLSLFRMTFAYRPRWLREYPILSAFRRSERLNCTRDGDRDKEKTEDRGDRPAIDSSIRNGRPEVDYSSAAPLEAQGIVKKSGEADRSRDEQGARAQEGVVA</sequence>
<organism evidence="2 3">
    <name type="scientific">Ganoderma sinense ZZ0214-1</name>
    <dbReference type="NCBI Taxonomy" id="1077348"/>
    <lineage>
        <taxon>Eukaryota</taxon>
        <taxon>Fungi</taxon>
        <taxon>Dikarya</taxon>
        <taxon>Basidiomycota</taxon>
        <taxon>Agaricomycotina</taxon>
        <taxon>Agaricomycetes</taxon>
        <taxon>Polyporales</taxon>
        <taxon>Polyporaceae</taxon>
        <taxon>Ganoderma</taxon>
    </lineage>
</organism>
<gene>
    <name evidence="2" type="ORF">GSI_11446</name>
</gene>
<evidence type="ECO:0000313" key="2">
    <source>
        <dbReference type="EMBL" id="PIL25696.1"/>
    </source>
</evidence>
<feature type="compositionally biased region" description="Basic and acidic residues" evidence="1">
    <location>
        <begin position="43"/>
        <end position="65"/>
    </location>
</feature>
<reference evidence="2 3" key="1">
    <citation type="journal article" date="2015" name="Sci. Rep.">
        <title>Chromosome-level genome map provides insights into diverse defense mechanisms in the medicinal fungus Ganoderma sinense.</title>
        <authorList>
            <person name="Zhu Y."/>
            <person name="Xu J."/>
            <person name="Sun C."/>
            <person name="Zhou S."/>
            <person name="Xu H."/>
            <person name="Nelson D.R."/>
            <person name="Qian J."/>
            <person name="Song J."/>
            <person name="Luo H."/>
            <person name="Xiang L."/>
            <person name="Li Y."/>
            <person name="Xu Z."/>
            <person name="Ji A."/>
            <person name="Wang L."/>
            <person name="Lu S."/>
            <person name="Hayward A."/>
            <person name="Sun W."/>
            <person name="Li X."/>
            <person name="Schwartz D.C."/>
            <person name="Wang Y."/>
            <person name="Chen S."/>
        </authorList>
    </citation>
    <scope>NUCLEOTIDE SEQUENCE [LARGE SCALE GENOMIC DNA]</scope>
    <source>
        <strain evidence="2 3">ZZ0214-1</strain>
    </source>
</reference>
<proteinExistence type="predicted"/>
<evidence type="ECO:0000313" key="3">
    <source>
        <dbReference type="Proteomes" id="UP000230002"/>
    </source>
</evidence>
<name>A0A2G8RVZ6_9APHY</name>
<dbReference type="Proteomes" id="UP000230002">
    <property type="component" value="Unassembled WGS sequence"/>
</dbReference>